<evidence type="ECO:0000256" key="2">
    <source>
        <dbReference type="ARBA" id="ARBA00022801"/>
    </source>
</evidence>
<dbReference type="InterPro" id="IPR003607">
    <property type="entry name" value="HD/PDEase_dom"/>
</dbReference>
<proteinExistence type="inferred from homology"/>
<feature type="domain" description="PDEase" evidence="5">
    <location>
        <begin position="1"/>
        <end position="321"/>
    </location>
</feature>
<feature type="compositionally biased region" description="Polar residues" evidence="4">
    <location>
        <begin position="389"/>
        <end position="407"/>
    </location>
</feature>
<dbReference type="PANTHER" id="PTHR11347">
    <property type="entry name" value="CYCLIC NUCLEOTIDE PHOSPHODIESTERASE"/>
    <property type="match status" value="1"/>
</dbReference>
<reference evidence="7" key="1">
    <citation type="submission" date="2025-08" db="UniProtKB">
        <authorList>
            <consortium name="RefSeq"/>
        </authorList>
    </citation>
    <scope>IDENTIFICATION</scope>
    <source>
        <tissue evidence="7">Testes</tissue>
    </source>
</reference>
<dbReference type="Gene3D" id="1.10.1300.10">
    <property type="entry name" value="3'5'-cyclic nucleotide phosphodiesterase, catalytic domain"/>
    <property type="match status" value="1"/>
</dbReference>
<accession>A0ABM0MTD4</accession>
<feature type="compositionally biased region" description="Low complexity" evidence="4">
    <location>
        <begin position="632"/>
        <end position="645"/>
    </location>
</feature>
<organism evidence="6 7">
    <name type="scientific">Saccoglossus kowalevskii</name>
    <name type="common">Acorn worm</name>
    <dbReference type="NCBI Taxonomy" id="10224"/>
    <lineage>
        <taxon>Eukaryota</taxon>
        <taxon>Metazoa</taxon>
        <taxon>Hemichordata</taxon>
        <taxon>Enteropneusta</taxon>
        <taxon>Harrimaniidae</taxon>
        <taxon>Saccoglossus</taxon>
    </lineage>
</organism>
<comment type="cofactor">
    <cofactor evidence="3">
        <name>a divalent metal cation</name>
        <dbReference type="ChEBI" id="CHEBI:60240"/>
    </cofactor>
    <text evidence="3">Binds 2 divalent metal cations per subunit. Site 1 may preferentially bind zinc ions, while site 2 has a preference for magnesium and/or manganese ions.</text>
</comment>
<dbReference type="InterPro" id="IPR023174">
    <property type="entry name" value="PDEase_CS"/>
</dbReference>
<feature type="region of interest" description="Disordered" evidence="4">
    <location>
        <begin position="565"/>
        <end position="747"/>
    </location>
</feature>
<dbReference type="InterPro" id="IPR002073">
    <property type="entry name" value="PDEase_catalytic_dom"/>
</dbReference>
<protein>
    <recommendedName>
        <fullName evidence="3">Phosphodiesterase</fullName>
        <ecNumber evidence="3">3.1.4.-</ecNumber>
    </recommendedName>
</protein>
<gene>
    <name evidence="7" type="primary">LOC100372640</name>
</gene>
<dbReference type="InterPro" id="IPR023088">
    <property type="entry name" value="PDEase"/>
</dbReference>
<evidence type="ECO:0000256" key="1">
    <source>
        <dbReference type="ARBA" id="ARBA00022723"/>
    </source>
</evidence>
<dbReference type="SUPFAM" id="SSF109604">
    <property type="entry name" value="HD-domain/PDEase-like"/>
    <property type="match status" value="1"/>
</dbReference>
<dbReference type="PROSITE" id="PS00126">
    <property type="entry name" value="PDEASE_I_1"/>
    <property type="match status" value="1"/>
</dbReference>
<evidence type="ECO:0000313" key="7">
    <source>
        <dbReference type="RefSeq" id="XP_006823275.1"/>
    </source>
</evidence>
<sequence length="747" mass="85028">MVLSEDTSHVLSRINHWDFDVFHLDRLTNGRSLFYVSLYLFHEYKLVEYFHLDIMKVLKCFALIEEGYHCKNPYHNSIHAADVTQAMHCYLREQTIAGMINPLETMATLLAAITHDLDHPGVNQAFLIATSSHLASMYKNSSVLENHHWRSCVAVLHETGVFDHFTPRQRAELEWHIKSLILATDITRQQEFLTRFQKHLDTRDLNLREAENRHFILQIALKCADICNPCRAWETSRKWSQRVCEEFFQQGDCERQLNLPITTNCDRNATTVAKIQAGFIEFVVEPLFKAWEQFLPCKISDTMCRNIKRNKGNWQQILRNSSRKESSLNQTEIDLGSWSRQRGQLSLPSSSQAVLPPLSKITNVTNLENVNNSTRESVSSGGCVKTYKPNGSAQRDTQSVVTRTPYTSSSYESGKSKSKSLDSKFSVKPRERSLRTSLDTRGKSERTVYVSPSRCSYRKSENITDSKIKAGMSKLPSHVENQKARTDKVFEPRTIESRVTVEPQEKSERTIEMKLTVEPSWEMLGDNQPVGSTSDNQRSEKVVQSKLTFEREKLEAKSVEMRLMMDPESSERTVQSTVTIEPIEKSERAEVSLSMSPALQRKTETRRSHLKSTTTTTTTTRHSYSGDSRLKSSYSPSPSRASSRYNRAESPSTSVESATNTSHASPRRKLHESRVTSYALRGSTSPTTQSKFPRSNTSRVTSSSLPMQYATQQSKRSSDISTTETRSPRGTRRSPQTKLPKSKDGKS</sequence>
<feature type="region of interest" description="Disordered" evidence="4">
    <location>
        <begin position="523"/>
        <end position="544"/>
    </location>
</feature>
<feature type="compositionally biased region" description="Basic and acidic residues" evidence="4">
    <location>
        <begin position="428"/>
        <end position="446"/>
    </location>
</feature>
<feature type="region of interest" description="Disordered" evidence="4">
    <location>
        <begin position="372"/>
        <end position="447"/>
    </location>
</feature>
<evidence type="ECO:0000256" key="4">
    <source>
        <dbReference type="SAM" id="MobiDB-lite"/>
    </source>
</evidence>
<keyword evidence="1 3" id="KW-0479">Metal-binding</keyword>
<dbReference type="CDD" id="cd00077">
    <property type="entry name" value="HDc"/>
    <property type="match status" value="1"/>
</dbReference>
<dbReference type="Pfam" id="PF00233">
    <property type="entry name" value="PDEase_I"/>
    <property type="match status" value="1"/>
</dbReference>
<dbReference type="PROSITE" id="PS51845">
    <property type="entry name" value="PDEASE_I_2"/>
    <property type="match status" value="1"/>
</dbReference>
<dbReference type="RefSeq" id="XP_006823275.1">
    <property type="nucleotide sequence ID" value="XM_006823212.1"/>
</dbReference>
<comment type="similarity">
    <text evidence="3">Belongs to the cyclic nucleotide phosphodiesterase family.</text>
</comment>
<keyword evidence="2 3" id="KW-0378">Hydrolase</keyword>
<feature type="compositionally biased region" description="Polar residues" evidence="4">
    <location>
        <begin position="682"/>
        <end position="725"/>
    </location>
</feature>
<evidence type="ECO:0000313" key="6">
    <source>
        <dbReference type="Proteomes" id="UP000694865"/>
    </source>
</evidence>
<feature type="compositionally biased region" description="Polar residues" evidence="4">
    <location>
        <begin position="649"/>
        <end position="664"/>
    </location>
</feature>
<evidence type="ECO:0000256" key="3">
    <source>
        <dbReference type="RuleBase" id="RU363067"/>
    </source>
</evidence>
<dbReference type="SMART" id="SM00471">
    <property type="entry name" value="HDc"/>
    <property type="match status" value="1"/>
</dbReference>
<dbReference type="InterPro" id="IPR036971">
    <property type="entry name" value="PDEase_catalytic_dom_sf"/>
</dbReference>
<dbReference type="GeneID" id="100372640"/>
<dbReference type="EC" id="3.1.4.-" evidence="3"/>
<keyword evidence="6" id="KW-1185">Reference proteome</keyword>
<dbReference type="PRINTS" id="PR00387">
    <property type="entry name" value="PDIESTERASE1"/>
</dbReference>
<evidence type="ECO:0000259" key="5">
    <source>
        <dbReference type="PROSITE" id="PS51845"/>
    </source>
</evidence>
<dbReference type="Proteomes" id="UP000694865">
    <property type="component" value="Unplaced"/>
</dbReference>
<name>A0ABM0MTD4_SACKO</name>